<dbReference type="EMBL" id="DF973279">
    <property type="protein sequence ID" value="GAU23874.1"/>
    <property type="molecule type" value="Genomic_DNA"/>
</dbReference>
<dbReference type="GO" id="GO:0010073">
    <property type="term" value="P:meristem maintenance"/>
    <property type="evidence" value="ECO:0007669"/>
    <property type="project" value="InterPro"/>
</dbReference>
<reference evidence="3" key="1">
    <citation type="journal article" date="2017" name="Front. Plant Sci.">
        <title>Climate Clever Clovers: New Paradigm to Reduce the Environmental Footprint of Ruminants by Breeding Low Methanogenic Forages Utilizing Haplotype Variation.</title>
        <authorList>
            <person name="Kaur P."/>
            <person name="Appels R."/>
            <person name="Bayer P.E."/>
            <person name="Keeble-Gagnere G."/>
            <person name="Wang J."/>
            <person name="Hirakawa H."/>
            <person name="Shirasawa K."/>
            <person name="Vercoe P."/>
            <person name="Stefanova K."/>
            <person name="Durmic Z."/>
            <person name="Nichols P."/>
            <person name="Revell C."/>
            <person name="Isobe S.N."/>
            <person name="Edwards D."/>
            <person name="Erskine W."/>
        </authorList>
    </citation>
    <scope>NUCLEOTIDE SEQUENCE [LARGE SCALE GENOMIC DNA]</scope>
    <source>
        <strain evidence="3">cv. Daliak</strain>
    </source>
</reference>
<dbReference type="AlphaFoldDB" id="A0A2Z6LW02"/>
<keyword evidence="3" id="KW-1185">Reference proteome</keyword>
<name>A0A2Z6LW02_TRISU</name>
<evidence type="ECO:0000313" key="2">
    <source>
        <dbReference type="EMBL" id="GAU23874.1"/>
    </source>
</evidence>
<dbReference type="PANTHER" id="PTHR46033">
    <property type="entry name" value="PROTEIN MAIN-LIKE 2"/>
    <property type="match status" value="1"/>
</dbReference>
<feature type="domain" description="Aminotransferase-like plant mobile" evidence="1">
    <location>
        <begin position="134"/>
        <end position="190"/>
    </location>
</feature>
<accession>A0A2Z6LW02</accession>
<dbReference type="InterPro" id="IPR044824">
    <property type="entry name" value="MAIN-like"/>
</dbReference>
<sequence length="223" mass="25882">MAEENQDVEVPFAGKWKNFILYEEKEPMVPQPHGDPDKHAIWHFELMISFSVNKNIYAFGGPLPDEEALSVRVSKLFPCYPTCEPPIFSAEPCHLGFLTTKLFRSAPSIPNTKHFIPWLNRMEEDFGDYWKMYGIYDLIQFTRIGPQCQQEMLIAAMHFWEKSTNTFQFPFEMLTPTLLDVAALTGLRPNEETFDPMNTSENIKFDPNELPFTKFRGENLEKG</sequence>
<evidence type="ECO:0000259" key="1">
    <source>
        <dbReference type="Pfam" id="PF10536"/>
    </source>
</evidence>
<gene>
    <name evidence="2" type="ORF">TSUD_369820</name>
</gene>
<dbReference type="InterPro" id="IPR019557">
    <property type="entry name" value="AminoTfrase-like_pln_mobile"/>
</dbReference>
<evidence type="ECO:0000313" key="3">
    <source>
        <dbReference type="Proteomes" id="UP000242715"/>
    </source>
</evidence>
<dbReference type="PANTHER" id="PTHR46033:SF65">
    <property type="entry name" value="AMINOTRANSFERASE-LIKE PLANT MOBILE DOMAIN-CONTAINING PROTEIN"/>
    <property type="match status" value="1"/>
</dbReference>
<proteinExistence type="predicted"/>
<dbReference type="Pfam" id="PF10536">
    <property type="entry name" value="PMD"/>
    <property type="match status" value="1"/>
</dbReference>
<protein>
    <recommendedName>
        <fullName evidence="1">Aminotransferase-like plant mobile domain-containing protein</fullName>
    </recommendedName>
</protein>
<dbReference type="Proteomes" id="UP000242715">
    <property type="component" value="Unassembled WGS sequence"/>
</dbReference>
<organism evidence="2 3">
    <name type="scientific">Trifolium subterraneum</name>
    <name type="common">Subterranean clover</name>
    <dbReference type="NCBI Taxonomy" id="3900"/>
    <lineage>
        <taxon>Eukaryota</taxon>
        <taxon>Viridiplantae</taxon>
        <taxon>Streptophyta</taxon>
        <taxon>Embryophyta</taxon>
        <taxon>Tracheophyta</taxon>
        <taxon>Spermatophyta</taxon>
        <taxon>Magnoliopsida</taxon>
        <taxon>eudicotyledons</taxon>
        <taxon>Gunneridae</taxon>
        <taxon>Pentapetalae</taxon>
        <taxon>rosids</taxon>
        <taxon>fabids</taxon>
        <taxon>Fabales</taxon>
        <taxon>Fabaceae</taxon>
        <taxon>Papilionoideae</taxon>
        <taxon>50 kb inversion clade</taxon>
        <taxon>NPAAA clade</taxon>
        <taxon>Hologalegina</taxon>
        <taxon>IRL clade</taxon>
        <taxon>Trifolieae</taxon>
        <taxon>Trifolium</taxon>
    </lineage>
</organism>
<dbReference type="OrthoDB" id="1632775at2759"/>